<sequence>MGAARGPMPCTSSSSHLMATNSSSSVCTRSLRAPSRLCCRARASLQRTRLTRSTSERYHLMCYRRCASTSRTRCATQTARLRSPSSPLRQRLPSSCSWQQTSSTADAHFIIVLPPLK</sequence>
<dbReference type="EMBL" id="GFPF01009006">
    <property type="protein sequence ID" value="MAA20152.1"/>
    <property type="molecule type" value="Transcribed_RNA"/>
</dbReference>
<accession>A0A224Z229</accession>
<feature type="compositionally biased region" description="Polar residues" evidence="1">
    <location>
        <begin position="10"/>
        <end position="28"/>
    </location>
</feature>
<evidence type="ECO:0000313" key="2">
    <source>
        <dbReference type="EMBL" id="MAA20152.1"/>
    </source>
</evidence>
<reference evidence="2" key="1">
    <citation type="journal article" date="2017" name="Parasit. Vectors">
        <title>Sialotranscriptomics of Rhipicephalus zambeziensis reveals intricate expression profiles of secretory proteins and suggests tight temporal transcriptional regulation during blood-feeding.</title>
        <authorList>
            <person name="de Castro M.H."/>
            <person name="de Klerk D."/>
            <person name="Pienaar R."/>
            <person name="Rees D.J.G."/>
            <person name="Mans B.J."/>
        </authorList>
    </citation>
    <scope>NUCLEOTIDE SEQUENCE</scope>
    <source>
        <tissue evidence="2">Salivary glands</tissue>
    </source>
</reference>
<feature type="region of interest" description="Disordered" evidence="1">
    <location>
        <begin position="1"/>
        <end position="31"/>
    </location>
</feature>
<evidence type="ECO:0000256" key="1">
    <source>
        <dbReference type="SAM" id="MobiDB-lite"/>
    </source>
</evidence>
<proteinExistence type="predicted"/>
<dbReference type="AlphaFoldDB" id="A0A224Z229"/>
<organism evidence="2">
    <name type="scientific">Rhipicephalus zambeziensis</name>
    <dbReference type="NCBI Taxonomy" id="60191"/>
    <lineage>
        <taxon>Eukaryota</taxon>
        <taxon>Metazoa</taxon>
        <taxon>Ecdysozoa</taxon>
        <taxon>Arthropoda</taxon>
        <taxon>Chelicerata</taxon>
        <taxon>Arachnida</taxon>
        <taxon>Acari</taxon>
        <taxon>Parasitiformes</taxon>
        <taxon>Ixodida</taxon>
        <taxon>Ixodoidea</taxon>
        <taxon>Ixodidae</taxon>
        <taxon>Rhipicephalinae</taxon>
        <taxon>Rhipicephalus</taxon>
        <taxon>Rhipicephalus</taxon>
    </lineage>
</organism>
<protein>
    <submittedName>
        <fullName evidence="2">Uncharacterized protein</fullName>
    </submittedName>
</protein>
<name>A0A224Z229_9ACAR</name>